<gene>
    <name evidence="6" type="ordered locus">Desru_3717</name>
</gene>
<dbReference type="PANTHER" id="PTHR33209:SF1">
    <property type="entry name" value="PEPTIDASE S49 DOMAIN-CONTAINING PROTEIN"/>
    <property type="match status" value="1"/>
</dbReference>
<dbReference type="GO" id="GO:0006508">
    <property type="term" value="P:proteolysis"/>
    <property type="evidence" value="ECO:0007669"/>
    <property type="project" value="UniProtKB-KW"/>
</dbReference>
<dbReference type="STRING" id="696281.Desru_3717"/>
<evidence type="ECO:0000256" key="4">
    <source>
        <dbReference type="ARBA" id="ARBA00022825"/>
    </source>
</evidence>
<feature type="domain" description="Peptidase S49" evidence="5">
    <location>
        <begin position="110"/>
        <end position="261"/>
    </location>
</feature>
<proteinExistence type="inferred from homology"/>
<dbReference type="Pfam" id="PF01343">
    <property type="entry name" value="Peptidase_S49"/>
    <property type="match status" value="1"/>
</dbReference>
<dbReference type="PANTHER" id="PTHR33209">
    <property type="entry name" value="PROTEASE 4"/>
    <property type="match status" value="1"/>
</dbReference>
<dbReference type="GO" id="GO:0008236">
    <property type="term" value="F:serine-type peptidase activity"/>
    <property type="evidence" value="ECO:0007669"/>
    <property type="project" value="UniProtKB-KW"/>
</dbReference>
<protein>
    <submittedName>
        <fullName evidence="6">Signal peptide peptidase SppA, 36K type</fullName>
    </submittedName>
</protein>
<keyword evidence="3" id="KW-0378">Hydrolase</keyword>
<dbReference type="Proteomes" id="UP000009234">
    <property type="component" value="Chromosome"/>
</dbReference>
<sequence length="312" mass="33588">MRRKVITGIIIGVLLLSLVAAFAFKGDDADKAAKEGAGEKIAVIHIEGTIVSSDPGAFGSTSVAAADRIVANLKEAREDPEIKAVLLKLNTGGGSVVGSDEIGREIERVKKSGKKVTAYMGEMAASGGYWISCKADRIIANPGTLTGSIGVILSITQLQELYDKLGVKITNFTTGPYKDMGASNKPLSPEEQQIFQSLIDDSYQDFINVVAQGRHMDPARVRELADGRIYTGKQAQAVGLVDELGDYTEAVQITAKLANIKGEPELVEMGRPKGLWEEFFRGFQSKGNILPLSLEGLQLRPEQLLLPLRSEN</sequence>
<accession>F6DP88</accession>
<reference evidence="6 7" key="2">
    <citation type="journal article" date="2012" name="Stand. Genomic Sci.">
        <title>Complete genome sequence of the sulfate-reducing firmicute Desulfotomaculum ruminis type strain (DL(T)).</title>
        <authorList>
            <person name="Spring S."/>
            <person name="Visser M."/>
            <person name="Lu M."/>
            <person name="Copeland A."/>
            <person name="Lapidus A."/>
            <person name="Lucas S."/>
            <person name="Cheng J.F."/>
            <person name="Han C."/>
            <person name="Tapia R."/>
            <person name="Goodwin L.A."/>
            <person name="Pitluck S."/>
            <person name="Ivanova N."/>
            <person name="Land M."/>
            <person name="Hauser L."/>
            <person name="Larimer F."/>
            <person name="Rohde M."/>
            <person name="Goker M."/>
            <person name="Detter J.C."/>
            <person name="Kyrpides N.C."/>
            <person name="Woyke T."/>
            <person name="Schaap P.J."/>
            <person name="Plugge C.M."/>
            <person name="Muyzer G."/>
            <person name="Kuever J."/>
            <person name="Pereira I.A."/>
            <person name="Parshina S.N."/>
            <person name="Bernier-Latmani R."/>
            <person name="Stams A.J."/>
            <person name="Klenk H.P."/>
        </authorList>
    </citation>
    <scope>NUCLEOTIDE SEQUENCE [LARGE SCALE GENOMIC DNA]</scope>
    <source>
        <strain evidence="7">ATCC 23193 / DSM 2154 / NCIB 8452 / DL</strain>
    </source>
</reference>
<dbReference type="RefSeq" id="WP_013843662.1">
    <property type="nucleotide sequence ID" value="NC_015589.1"/>
</dbReference>
<dbReference type="NCBIfam" id="TIGR00706">
    <property type="entry name" value="SppA_dom"/>
    <property type="match status" value="1"/>
</dbReference>
<evidence type="ECO:0000256" key="2">
    <source>
        <dbReference type="ARBA" id="ARBA00022670"/>
    </source>
</evidence>
<dbReference type="AlphaFoldDB" id="F6DP88"/>
<dbReference type="CDD" id="cd07023">
    <property type="entry name" value="S49_Sppa_N_C"/>
    <property type="match status" value="1"/>
</dbReference>
<evidence type="ECO:0000313" key="7">
    <source>
        <dbReference type="Proteomes" id="UP000009234"/>
    </source>
</evidence>
<keyword evidence="4" id="KW-0720">Serine protease</keyword>
<reference evidence="7" key="1">
    <citation type="submission" date="2011-05" db="EMBL/GenBank/DDBJ databases">
        <title>Complete sequence of Desulfotomaculum ruminis DSM 2154.</title>
        <authorList>
            <person name="Lucas S."/>
            <person name="Copeland A."/>
            <person name="Lapidus A."/>
            <person name="Cheng J.-F."/>
            <person name="Goodwin L."/>
            <person name="Pitluck S."/>
            <person name="Lu M."/>
            <person name="Detter J.C."/>
            <person name="Han C."/>
            <person name="Tapia R."/>
            <person name="Land M."/>
            <person name="Hauser L."/>
            <person name="Kyrpides N."/>
            <person name="Ivanova N."/>
            <person name="Mikhailova N."/>
            <person name="Pagani I."/>
            <person name="Stams A.J.M."/>
            <person name="Plugge C.M."/>
            <person name="Muyzer G."/>
            <person name="Kuever J."/>
            <person name="Parshina S.N."/>
            <person name="Ivanova A.E."/>
            <person name="Nazina T.N."/>
            <person name="Brambilla E."/>
            <person name="Spring S."/>
            <person name="Klenk H.-P."/>
            <person name="Woyke T."/>
        </authorList>
    </citation>
    <scope>NUCLEOTIDE SEQUENCE [LARGE SCALE GENOMIC DNA]</scope>
    <source>
        <strain evidence="7">ATCC 23193 / DSM 2154 / NCIB 8452 / DL</strain>
    </source>
</reference>
<organism evidence="6 7">
    <name type="scientific">Desulforamulus ruminis (strain ATCC 23193 / DSM 2154 / NCIMB 8452 / DL)</name>
    <name type="common">Desulfotomaculum ruminis</name>
    <dbReference type="NCBI Taxonomy" id="696281"/>
    <lineage>
        <taxon>Bacteria</taxon>
        <taxon>Bacillati</taxon>
        <taxon>Bacillota</taxon>
        <taxon>Clostridia</taxon>
        <taxon>Eubacteriales</taxon>
        <taxon>Peptococcaceae</taxon>
        <taxon>Desulforamulus</taxon>
    </lineage>
</organism>
<dbReference type="InterPro" id="IPR004635">
    <property type="entry name" value="Pept_S49_SppA"/>
</dbReference>
<dbReference type="eggNOG" id="COG0616">
    <property type="taxonomic scope" value="Bacteria"/>
</dbReference>
<evidence type="ECO:0000313" key="6">
    <source>
        <dbReference type="EMBL" id="AEG61917.1"/>
    </source>
</evidence>
<name>F6DP88_DESRL</name>
<dbReference type="SUPFAM" id="SSF52096">
    <property type="entry name" value="ClpP/crotonase"/>
    <property type="match status" value="1"/>
</dbReference>
<evidence type="ECO:0000256" key="1">
    <source>
        <dbReference type="ARBA" id="ARBA00008683"/>
    </source>
</evidence>
<dbReference type="KEGG" id="dru:Desru_3717"/>
<dbReference type="InterPro" id="IPR029045">
    <property type="entry name" value="ClpP/crotonase-like_dom_sf"/>
</dbReference>
<dbReference type="InterPro" id="IPR002142">
    <property type="entry name" value="Peptidase_S49"/>
</dbReference>
<dbReference type="Gene3D" id="3.90.226.10">
    <property type="entry name" value="2-enoyl-CoA Hydratase, Chain A, domain 1"/>
    <property type="match status" value="2"/>
</dbReference>
<keyword evidence="2" id="KW-0645">Protease</keyword>
<dbReference type="EMBL" id="CP002780">
    <property type="protein sequence ID" value="AEG61917.1"/>
    <property type="molecule type" value="Genomic_DNA"/>
</dbReference>
<evidence type="ECO:0000259" key="5">
    <source>
        <dbReference type="Pfam" id="PF01343"/>
    </source>
</evidence>
<dbReference type="OrthoDB" id="9764363at2"/>
<dbReference type="HOGENOM" id="CLU_046540_0_2_9"/>
<dbReference type="InterPro" id="IPR047272">
    <property type="entry name" value="S49_SppA_C"/>
</dbReference>
<evidence type="ECO:0000256" key="3">
    <source>
        <dbReference type="ARBA" id="ARBA00022801"/>
    </source>
</evidence>
<comment type="similarity">
    <text evidence="1">Belongs to the peptidase S49 family.</text>
</comment>
<keyword evidence="7" id="KW-1185">Reference proteome</keyword>